<dbReference type="EMBL" id="BGPR01000593">
    <property type="protein sequence ID" value="GBM27718.1"/>
    <property type="molecule type" value="Genomic_DNA"/>
</dbReference>
<dbReference type="Proteomes" id="UP000499080">
    <property type="component" value="Unassembled WGS sequence"/>
</dbReference>
<protein>
    <submittedName>
        <fullName evidence="1">Uncharacterized protein</fullName>
    </submittedName>
</protein>
<sequence>MFNRVGEDGLGIGLFSPFLEGGGLVVRPASLIYSPRLAGRMPVRGSERVKLLQRGPEKDRSSHVSEWGFYWLELQIQAVRVGCNYLKSWLHTLHFFRGLVGS</sequence>
<gene>
    <name evidence="1" type="ORF">AVEN_25342_1</name>
</gene>
<comment type="caution">
    <text evidence="1">The sequence shown here is derived from an EMBL/GenBank/DDBJ whole genome shotgun (WGS) entry which is preliminary data.</text>
</comment>
<evidence type="ECO:0000313" key="1">
    <source>
        <dbReference type="EMBL" id="GBM27718.1"/>
    </source>
</evidence>
<reference evidence="1 2" key="1">
    <citation type="journal article" date="2019" name="Sci. Rep.">
        <title>Orb-weaving spider Araneus ventricosus genome elucidates the spidroin gene catalogue.</title>
        <authorList>
            <person name="Kono N."/>
            <person name="Nakamura H."/>
            <person name="Ohtoshi R."/>
            <person name="Moran D.A.P."/>
            <person name="Shinohara A."/>
            <person name="Yoshida Y."/>
            <person name="Fujiwara M."/>
            <person name="Mori M."/>
            <person name="Tomita M."/>
            <person name="Arakawa K."/>
        </authorList>
    </citation>
    <scope>NUCLEOTIDE SEQUENCE [LARGE SCALE GENOMIC DNA]</scope>
</reference>
<name>A0A4Y2EI04_ARAVE</name>
<evidence type="ECO:0000313" key="2">
    <source>
        <dbReference type="Proteomes" id="UP000499080"/>
    </source>
</evidence>
<organism evidence="1 2">
    <name type="scientific">Araneus ventricosus</name>
    <name type="common">Orbweaver spider</name>
    <name type="synonym">Epeira ventricosa</name>
    <dbReference type="NCBI Taxonomy" id="182803"/>
    <lineage>
        <taxon>Eukaryota</taxon>
        <taxon>Metazoa</taxon>
        <taxon>Ecdysozoa</taxon>
        <taxon>Arthropoda</taxon>
        <taxon>Chelicerata</taxon>
        <taxon>Arachnida</taxon>
        <taxon>Araneae</taxon>
        <taxon>Araneomorphae</taxon>
        <taxon>Entelegynae</taxon>
        <taxon>Araneoidea</taxon>
        <taxon>Araneidae</taxon>
        <taxon>Araneus</taxon>
    </lineage>
</organism>
<keyword evidence="2" id="KW-1185">Reference proteome</keyword>
<accession>A0A4Y2EI04</accession>
<proteinExistence type="predicted"/>
<dbReference type="AlphaFoldDB" id="A0A4Y2EI04"/>